<dbReference type="Pfam" id="PF03413">
    <property type="entry name" value="PepSY"/>
    <property type="match status" value="2"/>
</dbReference>
<organism evidence="2 3">
    <name type="scientific">Halobacillus salinus</name>
    <dbReference type="NCBI Taxonomy" id="192814"/>
    <lineage>
        <taxon>Bacteria</taxon>
        <taxon>Bacillati</taxon>
        <taxon>Bacillota</taxon>
        <taxon>Bacilli</taxon>
        <taxon>Bacillales</taxon>
        <taxon>Bacillaceae</taxon>
        <taxon>Halobacillus</taxon>
    </lineage>
</organism>
<dbReference type="STRING" id="192814.GCA_900166575_00137"/>
<dbReference type="AlphaFoldDB" id="A0A4Z0GWJ4"/>
<reference evidence="2 3" key="1">
    <citation type="journal article" date="2003" name="Int. J. Syst. Evol. Microbiol.">
        <title>Halobacillus salinus sp. nov., isolated from a salt lake on the coast of the East Sea in Korea.</title>
        <authorList>
            <person name="Yoon J.H."/>
            <person name="Kang K.H."/>
            <person name="Park Y.H."/>
        </authorList>
    </citation>
    <scope>NUCLEOTIDE SEQUENCE [LARGE SCALE GENOMIC DNA]</scope>
    <source>
        <strain evidence="2 3">HSL-3</strain>
    </source>
</reference>
<evidence type="ECO:0000313" key="3">
    <source>
        <dbReference type="Proteomes" id="UP000297982"/>
    </source>
</evidence>
<keyword evidence="3" id="KW-1185">Reference proteome</keyword>
<comment type="caution">
    <text evidence="2">The sequence shown here is derived from an EMBL/GenBank/DDBJ whole genome shotgun (WGS) entry which is preliminary data.</text>
</comment>
<dbReference type="Proteomes" id="UP000297982">
    <property type="component" value="Unassembled WGS sequence"/>
</dbReference>
<feature type="domain" description="PepSY" evidence="1">
    <location>
        <begin position="108"/>
        <end position="161"/>
    </location>
</feature>
<protein>
    <recommendedName>
        <fullName evidence="1">PepSY domain-containing protein</fullName>
    </recommendedName>
</protein>
<name>A0A4Z0GWJ4_9BACI</name>
<sequence>MMKKKWIIGGIVGVVLLGGAFGVSAMTGDSSFSEKDVSISQKEAEKIATEEVGELTIQEVDKDFEDNVEVYEIEGKEAEVEVDANTGEVLKVEREGEGDEMKPENVEVSKEQAEKIAKEQVKAEIVKVELEGEGYYEIEMNDGQKEYDLKIDATTGEVLEKKEDKDDD</sequence>
<dbReference type="EMBL" id="SRJC01000006">
    <property type="protein sequence ID" value="TGB01382.1"/>
    <property type="molecule type" value="Genomic_DNA"/>
</dbReference>
<gene>
    <name evidence="2" type="ORF">E4663_16375</name>
</gene>
<dbReference type="InterPro" id="IPR025711">
    <property type="entry name" value="PepSY"/>
</dbReference>
<accession>A0A4Z0GWJ4</accession>
<dbReference type="Gene3D" id="3.10.450.40">
    <property type="match status" value="2"/>
</dbReference>
<proteinExistence type="predicted"/>
<evidence type="ECO:0000313" key="2">
    <source>
        <dbReference type="EMBL" id="TGB01382.1"/>
    </source>
</evidence>
<evidence type="ECO:0000259" key="1">
    <source>
        <dbReference type="Pfam" id="PF03413"/>
    </source>
</evidence>
<feature type="domain" description="PepSY" evidence="1">
    <location>
        <begin position="39"/>
        <end position="93"/>
    </location>
</feature>